<protein>
    <submittedName>
        <fullName evidence="2">Uncharacterized protein</fullName>
    </submittedName>
</protein>
<reference evidence="2" key="1">
    <citation type="journal article" date="2013" name="Eukaryot. Cell">
        <title>Extremely Reduced Levels of Heterozygosity in the Vertebrate Pathogen Encephalitozoon cuniculi.</title>
        <authorList>
            <person name="Selman M."/>
            <person name="Sak B."/>
            <person name="Kvac M."/>
            <person name="Farinelli L."/>
            <person name="Weiss L.M."/>
            <person name="Corradi N."/>
        </authorList>
    </citation>
    <scope>NUCLEOTIDE SEQUENCE</scope>
</reference>
<sequence>MNLLLSLFFSLVWSENLGIRYDDVVSKWINYERRRMMDRALGIAPSTFTIEDGMPKSSKYLGARTVWSPLYMLENDFEGTPDKGILERIGEDGEERYLVEGYETPIDAPGVNYLCLSTAIKPVRISIEGITNVAIGYRGYFNESQARQLGECVSGILNGMEVWAVPEPLCGLVSKVEHVGEDTSFHCMVITTSGRKTVFAFYRVDVKDKKRIFENLFYVDSAMISDWEMQRIIYSYIETRLGEYISDKSDISDTSRNVTFYPRTKDSAVFDLKIDMRSVYREISKALRYKNVVDSVKIVEGVNVVDSEENTRFVIEAPVFDIGEIQRRFEAFVKSREDEIGRVIEEVKRKTGGESGYSVMMRSEFYGNPILDRVFGFFEKKDYMRAEDIEKGAAKIMRSTYTAVDPKVLRVSGKSRSGEAYMEEVRLKREMREILEKKKRKMLRDIFREVSDLCTEEDEELFGDISKLDGIRRAVNRWRELEARDIEVREERRLREQALKDLKEAIISTEKLGKSNDEVWNEGLKNEVSNAVVKLEIMSSDDKYKKKDIEEVEFDLIVKSKNLFNAHEERIRKEKEAKERENEKKERGPIEEKHPEEHHEPAEEDKAEL</sequence>
<dbReference type="EMBL" id="KC513610">
    <property type="protein sequence ID" value="AGE95793.1"/>
    <property type="molecule type" value="Genomic_DNA"/>
</dbReference>
<organism evidence="2">
    <name type="scientific">Encephalitozoon cuniculi</name>
    <name type="common">Microsporidian parasite</name>
    <dbReference type="NCBI Taxonomy" id="6035"/>
    <lineage>
        <taxon>Eukaryota</taxon>
        <taxon>Fungi</taxon>
        <taxon>Fungi incertae sedis</taxon>
        <taxon>Microsporidia</taxon>
        <taxon>Unikaryonidae</taxon>
        <taxon>Encephalitozoon</taxon>
    </lineage>
</organism>
<dbReference type="VEuPathDB" id="MicrosporidiaDB:AEWR_071390"/>
<dbReference type="VEuPathDB" id="MicrosporidiaDB:AEWD_071400"/>
<dbReference type="VEuPathDB" id="MicrosporidiaDB:M970_071390"/>
<accession>M1K4D8</accession>
<evidence type="ECO:0000313" key="2">
    <source>
        <dbReference type="EMBL" id="AGE95793.1"/>
    </source>
</evidence>
<dbReference type="AlphaFoldDB" id="M1K4D8"/>
<dbReference type="VEuPathDB" id="MicrosporidiaDB:ECU07_1430"/>
<feature type="region of interest" description="Disordered" evidence="1">
    <location>
        <begin position="568"/>
        <end position="609"/>
    </location>
</feature>
<proteinExistence type="predicted"/>
<feature type="compositionally biased region" description="Basic and acidic residues" evidence="1">
    <location>
        <begin position="568"/>
        <end position="601"/>
    </location>
</feature>
<evidence type="ECO:0000256" key="1">
    <source>
        <dbReference type="SAM" id="MobiDB-lite"/>
    </source>
</evidence>
<dbReference type="VEuPathDB" id="MicrosporidiaDB:AEWQ_071400"/>
<gene>
    <name evidence="2" type="ORF">ECU07_1430</name>
</gene>
<name>M1K4D8_ENCCN</name>